<sequence length="244" mass="27420">MAARDIWDVVKKNLHIKTIGHRWVFDLKRSINSSVERFKVRLSARWVDCMKMNAPTASLMSLRLVLATAALKSWRVASFNISGAYLYSPFDENVLVEPPITFLPDLCGEVLHLKKALYDQSLYIFQNEKAVIAIWIHVNDGVVASNSPEAISNFKKALCAELNIKWLDVVQQVVGLKCAFGEGEVTIAQWCLTDSIIEAYPRQVLRHNFPLPVFPVGTQVPVAKPLNPTPFHYVIRSLAYLVGG</sequence>
<dbReference type="EMBL" id="AVOT02002404">
    <property type="protein sequence ID" value="MBW0470231.1"/>
    <property type="molecule type" value="Genomic_DNA"/>
</dbReference>
<protein>
    <recommendedName>
        <fullName evidence="1">Reverse transcriptase Ty1/copia-type domain-containing protein</fullName>
    </recommendedName>
</protein>
<evidence type="ECO:0000313" key="2">
    <source>
        <dbReference type="EMBL" id="MBW0470231.1"/>
    </source>
</evidence>
<name>A0A9Q3GJY2_9BASI</name>
<dbReference type="InterPro" id="IPR013103">
    <property type="entry name" value="RVT_2"/>
</dbReference>
<dbReference type="AlphaFoldDB" id="A0A9Q3GJY2"/>
<dbReference type="Proteomes" id="UP000765509">
    <property type="component" value="Unassembled WGS sequence"/>
</dbReference>
<proteinExistence type="predicted"/>
<gene>
    <name evidence="2" type="ORF">O181_009946</name>
</gene>
<dbReference type="Pfam" id="PF07727">
    <property type="entry name" value="RVT_2"/>
    <property type="match status" value="1"/>
</dbReference>
<feature type="domain" description="Reverse transcriptase Ty1/copia-type" evidence="1">
    <location>
        <begin position="5"/>
        <end position="118"/>
    </location>
</feature>
<accession>A0A9Q3GJY2</accession>
<keyword evidence="3" id="KW-1185">Reference proteome</keyword>
<reference evidence="2" key="1">
    <citation type="submission" date="2021-03" db="EMBL/GenBank/DDBJ databases">
        <title>Draft genome sequence of rust myrtle Austropuccinia psidii MF-1, a brazilian biotype.</title>
        <authorList>
            <person name="Quecine M.C."/>
            <person name="Pachon D.M.R."/>
            <person name="Bonatelli M.L."/>
            <person name="Correr F.H."/>
            <person name="Franceschini L.M."/>
            <person name="Leite T.F."/>
            <person name="Margarido G.R.A."/>
            <person name="Almeida C.A."/>
            <person name="Ferrarezi J.A."/>
            <person name="Labate C.A."/>
        </authorList>
    </citation>
    <scope>NUCLEOTIDE SEQUENCE</scope>
    <source>
        <strain evidence="2">MF-1</strain>
    </source>
</reference>
<comment type="caution">
    <text evidence="2">The sequence shown here is derived from an EMBL/GenBank/DDBJ whole genome shotgun (WGS) entry which is preliminary data.</text>
</comment>
<evidence type="ECO:0000259" key="1">
    <source>
        <dbReference type="Pfam" id="PF07727"/>
    </source>
</evidence>
<evidence type="ECO:0000313" key="3">
    <source>
        <dbReference type="Proteomes" id="UP000765509"/>
    </source>
</evidence>
<organism evidence="2 3">
    <name type="scientific">Austropuccinia psidii MF-1</name>
    <dbReference type="NCBI Taxonomy" id="1389203"/>
    <lineage>
        <taxon>Eukaryota</taxon>
        <taxon>Fungi</taxon>
        <taxon>Dikarya</taxon>
        <taxon>Basidiomycota</taxon>
        <taxon>Pucciniomycotina</taxon>
        <taxon>Pucciniomycetes</taxon>
        <taxon>Pucciniales</taxon>
        <taxon>Sphaerophragmiaceae</taxon>
        <taxon>Austropuccinia</taxon>
    </lineage>
</organism>